<dbReference type="Gene3D" id="2.30.38.10">
    <property type="entry name" value="Luciferase, Domain 3"/>
    <property type="match status" value="1"/>
</dbReference>
<reference evidence="4" key="1">
    <citation type="submission" date="2017-01" db="EMBL/GenBank/DDBJ databases">
        <authorList>
            <person name="Varghese N."/>
            <person name="Submissions S."/>
        </authorList>
    </citation>
    <scope>NUCLEOTIDE SEQUENCE [LARGE SCALE GENOMIC DNA]</scope>
    <source>
        <strain evidence="4">ATCC 51758</strain>
    </source>
</reference>
<dbReference type="Pfam" id="PF00501">
    <property type="entry name" value="AMP-binding"/>
    <property type="match status" value="1"/>
</dbReference>
<dbReference type="AlphaFoldDB" id="A0A1N6QX94"/>
<dbReference type="OrthoDB" id="9766486at2"/>
<keyword evidence="1 3" id="KW-0436">Ligase</keyword>
<dbReference type="Gene3D" id="3.40.50.980">
    <property type="match status" value="1"/>
</dbReference>
<dbReference type="RefSeq" id="WP_076601029.1">
    <property type="nucleotide sequence ID" value="NZ_FTMD01000003.1"/>
</dbReference>
<keyword evidence="4" id="KW-1185">Reference proteome</keyword>
<feature type="domain" description="AMP-dependent synthetase/ligase" evidence="2">
    <location>
        <begin position="15"/>
        <end position="352"/>
    </location>
</feature>
<dbReference type="Gene3D" id="3.30.300.30">
    <property type="match status" value="1"/>
</dbReference>
<dbReference type="PANTHER" id="PTHR43352">
    <property type="entry name" value="ACETYL-COA SYNTHETASE"/>
    <property type="match status" value="1"/>
</dbReference>
<sequence length="496" mass="53605">MNAAEILLSAGADAATAIECDERRVSYAELRERVRRAAGAWQALGLAPGERVVVFAPDSDDWAEAYLGAIWAGGVVIGVNPRLSMAELTPILKECEARFVWCEPPQAADLQGLVATLPGAPAVVGGGVAERDWAQALARAEGIEPMQLDAEAPALWIGTSGTTGTPKGVIHVQRVVVNAHSFACNLAGLTSADRLYATSKLFFAYALGNSLFAGLRAGATVILDREWPTAERVEEMVAKHRPTLLFSVPTLYNKMLQTGVAARLADRGIRHFVSAGEALPLAIRQGWREQTGCALISGYGTSETLCLMLYSDDDSGVMRPTPLTEVRFNPDVDAELPQRIWVRHTTVAVGYWKRPDAQVDFDSGWFSPGDMFLRHPDGRLEYAGRNDDMLKIAGQWVSTLWVEQALAAHCGEALHQIAAVGVDSADGLTALAVLVVAAPGSWNEARQRLEEGIAALPGHRRPRWVHWLDALPLTPTGKLQRGRLRSLHERHAAAAA</sequence>
<dbReference type="Proteomes" id="UP000186819">
    <property type="component" value="Unassembled WGS sequence"/>
</dbReference>
<dbReference type="EMBL" id="FTMD01000003">
    <property type="protein sequence ID" value="SIQ21205.1"/>
    <property type="molecule type" value="Genomic_DNA"/>
</dbReference>
<organism evidence="3 4">
    <name type="scientific">Aromatoleum tolulyticum</name>
    <dbReference type="NCBI Taxonomy" id="34027"/>
    <lineage>
        <taxon>Bacteria</taxon>
        <taxon>Pseudomonadati</taxon>
        <taxon>Pseudomonadota</taxon>
        <taxon>Betaproteobacteria</taxon>
        <taxon>Rhodocyclales</taxon>
        <taxon>Rhodocyclaceae</taxon>
        <taxon>Aromatoleum</taxon>
    </lineage>
</organism>
<dbReference type="SUPFAM" id="SSF56801">
    <property type="entry name" value="Acetyl-CoA synthetase-like"/>
    <property type="match status" value="1"/>
</dbReference>
<dbReference type="STRING" id="34027.SAMN05421829_1037"/>
<dbReference type="InterPro" id="IPR045851">
    <property type="entry name" value="AMP-bd_C_sf"/>
</dbReference>
<dbReference type="PANTHER" id="PTHR43352:SF1">
    <property type="entry name" value="ANTHRANILATE--COA LIGASE"/>
    <property type="match status" value="1"/>
</dbReference>
<dbReference type="Gene3D" id="3.40.50.12820">
    <property type="match status" value="1"/>
</dbReference>
<gene>
    <name evidence="3" type="ORF">SAMN05421829_1037</name>
</gene>
<dbReference type="GO" id="GO:0016878">
    <property type="term" value="F:acid-thiol ligase activity"/>
    <property type="evidence" value="ECO:0007669"/>
    <property type="project" value="TreeGrafter"/>
</dbReference>
<evidence type="ECO:0000256" key="1">
    <source>
        <dbReference type="ARBA" id="ARBA00022598"/>
    </source>
</evidence>
<evidence type="ECO:0000259" key="2">
    <source>
        <dbReference type="Pfam" id="PF00501"/>
    </source>
</evidence>
<dbReference type="GO" id="GO:0044550">
    <property type="term" value="P:secondary metabolite biosynthetic process"/>
    <property type="evidence" value="ECO:0007669"/>
    <property type="project" value="TreeGrafter"/>
</dbReference>
<protein>
    <submittedName>
        <fullName evidence="3">Acyl-CoA synthetase (AMP-forming)/AMP-acid ligase II</fullName>
    </submittedName>
</protein>
<name>A0A1N6QX94_9RHOO</name>
<dbReference type="InterPro" id="IPR000873">
    <property type="entry name" value="AMP-dep_synth/lig_dom"/>
</dbReference>
<evidence type="ECO:0000313" key="3">
    <source>
        <dbReference type="EMBL" id="SIQ21205.1"/>
    </source>
</evidence>
<proteinExistence type="predicted"/>
<evidence type="ECO:0000313" key="4">
    <source>
        <dbReference type="Proteomes" id="UP000186819"/>
    </source>
</evidence>
<accession>A0A1N6QX94</accession>